<protein>
    <submittedName>
        <fullName evidence="1">Uncharacterized protein</fullName>
    </submittedName>
</protein>
<evidence type="ECO:0000313" key="1">
    <source>
        <dbReference type="EMBL" id="KAK7085309.1"/>
    </source>
</evidence>
<dbReference type="EMBL" id="JAXCGZ010001244">
    <property type="protein sequence ID" value="KAK7085309.1"/>
    <property type="molecule type" value="Genomic_DNA"/>
</dbReference>
<evidence type="ECO:0000313" key="2">
    <source>
        <dbReference type="Proteomes" id="UP001381693"/>
    </source>
</evidence>
<keyword evidence="2" id="KW-1185">Reference proteome</keyword>
<dbReference type="AlphaFoldDB" id="A0AAN8XVV1"/>
<dbReference type="Proteomes" id="UP001381693">
    <property type="component" value="Unassembled WGS sequence"/>
</dbReference>
<name>A0AAN8XVV1_HALRR</name>
<accession>A0AAN8XVV1</accession>
<sequence length="125" mass="14411">MYSEEFPGLQPGYEAKGIMHQSCHMTISVNMSSDCDSPSDQQTVITPCKEGFPPPPVVQGRALTAEDGREVLLLHLFFLKQTKKRKVKRLLEPTYRAGMPDFFDKKKVIQRYYIRHPKKKAKKLK</sequence>
<gene>
    <name evidence="1" type="ORF">SK128_023035</name>
</gene>
<organism evidence="1 2">
    <name type="scientific">Halocaridina rubra</name>
    <name type="common">Hawaiian red shrimp</name>
    <dbReference type="NCBI Taxonomy" id="373956"/>
    <lineage>
        <taxon>Eukaryota</taxon>
        <taxon>Metazoa</taxon>
        <taxon>Ecdysozoa</taxon>
        <taxon>Arthropoda</taxon>
        <taxon>Crustacea</taxon>
        <taxon>Multicrustacea</taxon>
        <taxon>Malacostraca</taxon>
        <taxon>Eumalacostraca</taxon>
        <taxon>Eucarida</taxon>
        <taxon>Decapoda</taxon>
        <taxon>Pleocyemata</taxon>
        <taxon>Caridea</taxon>
        <taxon>Atyoidea</taxon>
        <taxon>Atyidae</taxon>
        <taxon>Halocaridina</taxon>
    </lineage>
</organism>
<comment type="caution">
    <text evidence="1">The sequence shown here is derived from an EMBL/GenBank/DDBJ whole genome shotgun (WGS) entry which is preliminary data.</text>
</comment>
<feature type="non-terminal residue" evidence="1">
    <location>
        <position position="125"/>
    </location>
</feature>
<proteinExistence type="predicted"/>
<reference evidence="1 2" key="1">
    <citation type="submission" date="2023-11" db="EMBL/GenBank/DDBJ databases">
        <title>Halocaridina rubra genome assembly.</title>
        <authorList>
            <person name="Smith C."/>
        </authorList>
    </citation>
    <scope>NUCLEOTIDE SEQUENCE [LARGE SCALE GENOMIC DNA]</scope>
    <source>
        <strain evidence="1">EP-1</strain>
        <tissue evidence="1">Whole</tissue>
    </source>
</reference>